<dbReference type="Pfam" id="PF17820">
    <property type="entry name" value="PDZ_6"/>
    <property type="match status" value="1"/>
</dbReference>
<evidence type="ECO:0000313" key="4">
    <source>
        <dbReference type="Proteomes" id="UP000515344"/>
    </source>
</evidence>
<protein>
    <submittedName>
        <fullName evidence="3">Aspartyl protease family protein</fullName>
    </submittedName>
</protein>
<dbReference type="SUPFAM" id="SSF50156">
    <property type="entry name" value="PDZ domain-like"/>
    <property type="match status" value="1"/>
</dbReference>
<reference evidence="4" key="1">
    <citation type="submission" date="2020-08" db="EMBL/GenBank/DDBJ databases">
        <title>Lacibacter sp. S13-6-6 genome sequencing.</title>
        <authorList>
            <person name="Jin L."/>
        </authorList>
    </citation>
    <scope>NUCLEOTIDE SEQUENCE [LARGE SCALE GENOMIC DNA]</scope>
    <source>
        <strain evidence="4">S13-6-6</strain>
    </source>
</reference>
<dbReference type="GO" id="GO:0006508">
    <property type="term" value="P:proteolysis"/>
    <property type="evidence" value="ECO:0007669"/>
    <property type="project" value="UniProtKB-KW"/>
</dbReference>
<dbReference type="GO" id="GO:0008233">
    <property type="term" value="F:peptidase activity"/>
    <property type="evidence" value="ECO:0007669"/>
    <property type="project" value="UniProtKB-KW"/>
</dbReference>
<dbReference type="SUPFAM" id="SSF50630">
    <property type="entry name" value="Acid proteases"/>
    <property type="match status" value="2"/>
</dbReference>
<proteinExistence type="predicted"/>
<dbReference type="CDD" id="cd05483">
    <property type="entry name" value="retropepsin_like_bacteria"/>
    <property type="match status" value="1"/>
</dbReference>
<dbReference type="PROSITE" id="PS50106">
    <property type="entry name" value="PDZ"/>
    <property type="match status" value="1"/>
</dbReference>
<dbReference type="Gene3D" id="2.40.70.10">
    <property type="entry name" value="Acid Proteases"/>
    <property type="match status" value="2"/>
</dbReference>
<feature type="domain" description="PDZ" evidence="2">
    <location>
        <begin position="296"/>
        <end position="380"/>
    </location>
</feature>
<dbReference type="RefSeq" id="WP_182802897.1">
    <property type="nucleotide sequence ID" value="NZ_CP060007.1"/>
</dbReference>
<dbReference type="Pfam" id="PF13650">
    <property type="entry name" value="Asp_protease_2"/>
    <property type="match status" value="2"/>
</dbReference>
<dbReference type="InterPro" id="IPR021109">
    <property type="entry name" value="Peptidase_aspartic_dom_sf"/>
</dbReference>
<gene>
    <name evidence="3" type="ORF">H4075_21385</name>
</gene>
<dbReference type="Gene3D" id="2.30.42.10">
    <property type="match status" value="1"/>
</dbReference>
<evidence type="ECO:0000313" key="3">
    <source>
        <dbReference type="EMBL" id="QNA44578.1"/>
    </source>
</evidence>
<dbReference type="EMBL" id="CP060007">
    <property type="protein sequence ID" value="QNA44578.1"/>
    <property type="molecule type" value="Genomic_DNA"/>
</dbReference>
<dbReference type="InterPro" id="IPR041489">
    <property type="entry name" value="PDZ_6"/>
</dbReference>
<keyword evidence="3" id="KW-0645">Protease</keyword>
<dbReference type="KEGG" id="lacs:H4075_21385"/>
<keyword evidence="1" id="KW-0732">Signal</keyword>
<dbReference type="AlphaFoldDB" id="A0A7G5XGH5"/>
<dbReference type="SMART" id="SM00228">
    <property type="entry name" value="PDZ"/>
    <property type="match status" value="1"/>
</dbReference>
<keyword evidence="3" id="KW-0378">Hydrolase</keyword>
<dbReference type="Proteomes" id="UP000515344">
    <property type="component" value="Chromosome"/>
</dbReference>
<dbReference type="InterPro" id="IPR036034">
    <property type="entry name" value="PDZ_sf"/>
</dbReference>
<evidence type="ECO:0000256" key="1">
    <source>
        <dbReference type="SAM" id="SignalP"/>
    </source>
</evidence>
<sequence length="394" mass="44499">MKFAKTICLLLLCLKLSAQNDDFPPARLLTSFQFEQLTGGIIILHATLNDLPDTLNFILDTGSGGISLDTTTALYYKLPLETSDRTVRGIGGSKNINYYKNGTLHFPGLDVTGLDFHINDYQILTEVYGLRVDGIIGFSFLRRYIVALDYDKHMMSVYMPGTYKYPKRGTFLKPSFASIPITQHLVQDERSYLLNFYFDTGAGLSLLLSEQFVKDSVFISSSRKSVNTQVEGLIGKINMRLTTVKRMNIGPYKFKRIPLHIYSDSINVLGYPSVKGLLGSDLLRRFNIVLNYPERLIHLTPNTHMRDPFDYSYTGMNYYFIDGKIVITEIQQGSPAEAAGLIPGDIIFGIETNFSNNISQYKALLQNPGQKVRILIFRNTLPQMFELKIGSILK</sequence>
<accession>A0A7G5XGH5</accession>
<feature type="signal peptide" evidence="1">
    <location>
        <begin position="1"/>
        <end position="20"/>
    </location>
</feature>
<dbReference type="InterPro" id="IPR001478">
    <property type="entry name" value="PDZ"/>
</dbReference>
<evidence type="ECO:0000259" key="2">
    <source>
        <dbReference type="PROSITE" id="PS50106"/>
    </source>
</evidence>
<keyword evidence="4" id="KW-1185">Reference proteome</keyword>
<feature type="chain" id="PRO_5028930244" evidence="1">
    <location>
        <begin position="21"/>
        <end position="394"/>
    </location>
</feature>
<organism evidence="3 4">
    <name type="scientific">Lacibacter sediminis</name>
    <dbReference type="NCBI Taxonomy" id="2760713"/>
    <lineage>
        <taxon>Bacteria</taxon>
        <taxon>Pseudomonadati</taxon>
        <taxon>Bacteroidota</taxon>
        <taxon>Chitinophagia</taxon>
        <taxon>Chitinophagales</taxon>
        <taxon>Chitinophagaceae</taxon>
        <taxon>Lacibacter</taxon>
    </lineage>
</organism>
<name>A0A7G5XGH5_9BACT</name>
<dbReference type="InterPro" id="IPR034122">
    <property type="entry name" value="Retropepsin-like_bacterial"/>
</dbReference>